<dbReference type="SUPFAM" id="SSF54631">
    <property type="entry name" value="CBS-domain pair"/>
    <property type="match status" value="1"/>
</dbReference>
<proteinExistence type="predicted"/>
<evidence type="ECO:0000313" key="5">
    <source>
        <dbReference type="Proteomes" id="UP000186341"/>
    </source>
</evidence>
<sequence>MNDNVFFFLKFKNDVRFFYDSLPLSQALKLMKKHGYSAVPVVSRSGVYLGSVSEGDFLWFLLEHGNDEKALENHTISELIREGFMPAAPNTISFEDLLAISLNQNYVPIVDDRNIFIGIVTRQAILNYFLESRRSLSLSPKMIELERYEKSLAAKSLHV</sequence>
<organism evidence="4 5">
    <name type="scientific">Ileibacterium valens</name>
    <dbReference type="NCBI Taxonomy" id="1862668"/>
    <lineage>
        <taxon>Bacteria</taxon>
        <taxon>Bacillati</taxon>
        <taxon>Bacillota</taxon>
        <taxon>Erysipelotrichia</taxon>
        <taxon>Erysipelotrichales</taxon>
        <taxon>Erysipelotrichaceae</taxon>
        <taxon>Ileibacterium</taxon>
    </lineage>
</organism>
<dbReference type="PROSITE" id="PS51371">
    <property type="entry name" value="CBS"/>
    <property type="match status" value="1"/>
</dbReference>
<dbReference type="AlphaFoldDB" id="A0A1U7NGU3"/>
<evidence type="ECO:0000313" key="4">
    <source>
        <dbReference type="EMBL" id="OLU40425.1"/>
    </source>
</evidence>
<evidence type="ECO:0000256" key="1">
    <source>
        <dbReference type="ARBA" id="ARBA00023122"/>
    </source>
</evidence>
<evidence type="ECO:0000256" key="2">
    <source>
        <dbReference type="PROSITE-ProRule" id="PRU00703"/>
    </source>
</evidence>
<accession>A0A1U7NGU3</accession>
<feature type="domain" description="CBS" evidence="3">
    <location>
        <begin position="11"/>
        <end position="68"/>
    </location>
</feature>
<dbReference type="InterPro" id="IPR051257">
    <property type="entry name" value="Diverse_CBS-Domain"/>
</dbReference>
<reference evidence="4 5" key="1">
    <citation type="submission" date="2016-11" db="EMBL/GenBank/DDBJ databases">
        <title>Description of two novel members of the family Erysipelotrichaceae: Ileibacterium lipovorans gen. nov., sp. nov. and Dubosiella newyorkensis, gen. nov., sp. nov.</title>
        <authorList>
            <person name="Cox L.M."/>
            <person name="Sohn J."/>
            <person name="Tyrrell K.L."/>
            <person name="Citron D.M."/>
            <person name="Lawson P.A."/>
            <person name="Patel N.B."/>
            <person name="Iizumi T."/>
            <person name="Perez-Perez G.I."/>
            <person name="Goldstein E.J."/>
            <person name="Blaser M.J."/>
        </authorList>
    </citation>
    <scope>NUCLEOTIDE SEQUENCE [LARGE SCALE GENOMIC DNA]</scope>
    <source>
        <strain evidence="4 5">NYU-BL-A3</strain>
    </source>
</reference>
<dbReference type="InterPro" id="IPR000644">
    <property type="entry name" value="CBS_dom"/>
</dbReference>
<keyword evidence="1 2" id="KW-0129">CBS domain</keyword>
<gene>
    <name evidence="4" type="ORF">BO222_05140</name>
</gene>
<keyword evidence="5" id="KW-1185">Reference proteome</keyword>
<dbReference type="PANTHER" id="PTHR43080">
    <property type="entry name" value="CBS DOMAIN-CONTAINING PROTEIN CBSX3, MITOCHONDRIAL"/>
    <property type="match status" value="1"/>
</dbReference>
<dbReference type="Pfam" id="PF00571">
    <property type="entry name" value="CBS"/>
    <property type="match status" value="2"/>
</dbReference>
<dbReference type="EMBL" id="MPJW01000108">
    <property type="protein sequence ID" value="OLU40425.1"/>
    <property type="molecule type" value="Genomic_DNA"/>
</dbReference>
<dbReference type="Proteomes" id="UP000186341">
    <property type="component" value="Unassembled WGS sequence"/>
</dbReference>
<name>A0A1U7NGU3_9FIRM</name>
<dbReference type="PANTHER" id="PTHR43080:SF26">
    <property type="entry name" value="REGULATORY PROTEIN"/>
    <property type="match status" value="1"/>
</dbReference>
<dbReference type="InterPro" id="IPR046342">
    <property type="entry name" value="CBS_dom_sf"/>
</dbReference>
<dbReference type="Gene3D" id="3.10.580.10">
    <property type="entry name" value="CBS-domain"/>
    <property type="match status" value="1"/>
</dbReference>
<evidence type="ECO:0000259" key="3">
    <source>
        <dbReference type="PROSITE" id="PS51371"/>
    </source>
</evidence>
<dbReference type="SMART" id="SM00116">
    <property type="entry name" value="CBS"/>
    <property type="match status" value="2"/>
</dbReference>
<dbReference type="OrthoDB" id="384703at2"/>
<comment type="caution">
    <text evidence="4">The sequence shown here is derived from an EMBL/GenBank/DDBJ whole genome shotgun (WGS) entry which is preliminary data.</text>
</comment>
<protein>
    <submittedName>
        <fullName evidence="4">Transcriptional regulator</fullName>
    </submittedName>
</protein>